<name>E2NDV1_9BACE</name>
<dbReference type="Proteomes" id="UP000003711">
    <property type="component" value="Unassembled WGS sequence"/>
</dbReference>
<gene>
    <name evidence="1" type="ORF">BACCELL_02461</name>
</gene>
<proteinExistence type="predicted"/>
<dbReference type="EMBL" id="ACCH01000176">
    <property type="protein sequence ID" value="EEF89929.1"/>
    <property type="molecule type" value="Genomic_DNA"/>
</dbReference>
<dbReference type="HOGENOM" id="CLU_2434636_0_0_10"/>
<protein>
    <submittedName>
        <fullName evidence="1">Uncharacterized protein</fullName>
    </submittedName>
</protein>
<sequence>MTLYLHNPFQIILWRDDYSLFYRIIIQERRWKGDWTFIRIPLHFKSGEVAVCFFYIVYFLLLSGSPEEAFCIIPVVMICFDAFADEEILP</sequence>
<evidence type="ECO:0000313" key="2">
    <source>
        <dbReference type="Proteomes" id="UP000003711"/>
    </source>
</evidence>
<dbReference type="AlphaFoldDB" id="E2NDV1"/>
<evidence type="ECO:0000313" key="1">
    <source>
        <dbReference type="EMBL" id="EEF89929.1"/>
    </source>
</evidence>
<comment type="caution">
    <text evidence="1">The sequence shown here is derived from an EMBL/GenBank/DDBJ whole genome shotgun (WGS) entry which is preliminary data.</text>
</comment>
<accession>E2NDV1</accession>
<organism evidence="1 2">
    <name type="scientific">Bacteroides cellulosilyticus DSM 14838</name>
    <dbReference type="NCBI Taxonomy" id="537012"/>
    <lineage>
        <taxon>Bacteria</taxon>
        <taxon>Pseudomonadati</taxon>
        <taxon>Bacteroidota</taxon>
        <taxon>Bacteroidia</taxon>
        <taxon>Bacteroidales</taxon>
        <taxon>Bacteroidaceae</taxon>
        <taxon>Bacteroides</taxon>
    </lineage>
</organism>
<reference evidence="1 2" key="2">
    <citation type="submission" date="2009-01" db="EMBL/GenBank/DDBJ databases">
        <title>Draft genome sequence of Bacteroides cellulosilyticus (DSM 14838).</title>
        <authorList>
            <person name="Sudarsanam P."/>
            <person name="Ley R."/>
            <person name="Guruge J."/>
            <person name="Turnbaugh P.J."/>
            <person name="Mahowald M."/>
            <person name="Liep D."/>
            <person name="Gordon J."/>
        </authorList>
    </citation>
    <scope>NUCLEOTIDE SEQUENCE [LARGE SCALE GENOMIC DNA]</scope>
    <source>
        <strain evidence="1 2">DSM 14838</strain>
    </source>
</reference>
<reference evidence="1 2" key="1">
    <citation type="submission" date="2008-12" db="EMBL/GenBank/DDBJ databases">
        <authorList>
            <person name="Fulton L."/>
            <person name="Clifton S."/>
            <person name="Fulton B."/>
            <person name="Xu J."/>
            <person name="Minx P."/>
            <person name="Pepin K.H."/>
            <person name="Johnson M."/>
            <person name="Bhonagiri V."/>
            <person name="Nash W.E."/>
            <person name="Mardis E.R."/>
            <person name="Wilson R.K."/>
        </authorList>
    </citation>
    <scope>NUCLEOTIDE SEQUENCE [LARGE SCALE GENOMIC DNA]</scope>
    <source>
        <strain evidence="1 2">DSM 14838</strain>
    </source>
</reference>